<feature type="compositionally biased region" description="Polar residues" evidence="1">
    <location>
        <begin position="741"/>
        <end position="762"/>
    </location>
</feature>
<dbReference type="GeneID" id="6749977"/>
<dbReference type="PANTHER" id="PTHR14296">
    <property type="entry name" value="REMODELING AND SPACING FACTOR 1"/>
    <property type="match status" value="1"/>
</dbReference>
<evidence type="ECO:0000313" key="3">
    <source>
        <dbReference type="Proteomes" id="UP000009022"/>
    </source>
</evidence>
<feature type="region of interest" description="Disordered" evidence="1">
    <location>
        <begin position="845"/>
        <end position="879"/>
    </location>
</feature>
<feature type="region of interest" description="Disordered" evidence="1">
    <location>
        <begin position="376"/>
        <end position="408"/>
    </location>
</feature>
<feature type="compositionally biased region" description="Basic and acidic residues" evidence="1">
    <location>
        <begin position="328"/>
        <end position="339"/>
    </location>
</feature>
<dbReference type="OrthoDB" id="7668649at2759"/>
<feature type="compositionally biased region" description="Polar residues" evidence="1">
    <location>
        <begin position="601"/>
        <end position="617"/>
    </location>
</feature>
<proteinExistence type="predicted"/>
<dbReference type="PANTHER" id="PTHR14296:SF3">
    <property type="entry name" value="DIKAR, ISOFORM F"/>
    <property type="match status" value="1"/>
</dbReference>
<dbReference type="PhylomeDB" id="B3RLP1"/>
<evidence type="ECO:0000256" key="1">
    <source>
        <dbReference type="SAM" id="MobiDB-lite"/>
    </source>
</evidence>
<dbReference type="GO" id="GO:0031213">
    <property type="term" value="C:RSF complex"/>
    <property type="evidence" value="ECO:0000318"/>
    <property type="project" value="GO_Central"/>
</dbReference>
<gene>
    <name evidence="2" type="ORF">TRIADDRAFT_52072</name>
</gene>
<accession>B3RLP1</accession>
<dbReference type="InterPro" id="IPR028938">
    <property type="entry name" value="Rsf1-like"/>
</dbReference>
<feature type="compositionally biased region" description="Basic and acidic residues" evidence="1">
    <location>
        <begin position="293"/>
        <end position="312"/>
    </location>
</feature>
<sequence>MEEDLATEVEGESRACILTCSCFPSVDFKLKTANVVGNFDTNFLVDVGNQGMGRKKKVHADCNNASDKQENPLELVFVAQYMRLNQEKYKFQPVTPTELLHALSLSDSSVIIDTIVKLLGSISARDRETIKSSWQSDLSEVLEEQTHLGNLLKEKNFQQLKANDRLSVLELLIWLNIEAKSEDLHQFAIDKTNGVARVQPVGHDSSDNSYWYLGGSKVFKQSASKRSRNKWEVICATIDDWKSTSKKFCRHSGEKEKNLGQAMSTLIPKVTKILESRKKRIAISTSKPNKAKMTRERNKNADTQENAKKSENVHQPQKKAKKGKAVKLVKEEDIEKQESTDDNEFSVPEDLLFDASRRKRKCVLQKQKQSKVWWDELSDSGEVSASSEEASDSEGEKKSKRKKNKKKENDVFVEDTDKAYIFTSSIANDAAEAVDEGLFDSIIHYHHVKHGQPKTNTSISTANQIPSTSQANSNSQNHGHDRSTTKTSYNPNSSSHRGIIDEYQWHPYHSAQQQQNTVHQQQPMVMHGPMEDMMLGYGMYPHQTTNPNDIYQRPSYQPASMYQPQIGEWSHQGQLASQNAPIQKMLHGVNYPASQQRIPQMMPTQQQTSHYLGSNEQGGPLPGLLYSTHSPLHRPAEQILSRDPTKATGTASTTPDNSATGSQTTSGVQDSPNIVPTTTDSQYYPTQGINQQPVGNRLSQSQQWQAYPMYMPQDQWQHYQHTQIGGMPGMPSAGFEYPVNPSQFSTTANDPSMPSIPNSNAHPNKYAQAIDKDRHRSAQPFSVEGFLSTKDGSYQQSSAVGQNQLAPSTFHSQSATTTNTSSSYPYHLQYQSGYGNNPNFYQHLSKEPSGNFTNASSMAPNNNYSSLPEVALPKENNTM</sequence>
<feature type="region of interest" description="Disordered" evidence="1">
    <location>
        <begin position="278"/>
        <end position="342"/>
    </location>
</feature>
<dbReference type="eggNOG" id="KOG1472">
    <property type="taxonomic scope" value="Eukaryota"/>
</dbReference>
<dbReference type="HOGENOM" id="CLU_327414_0_0_1"/>
<keyword evidence="3" id="KW-1185">Reference proteome</keyword>
<dbReference type="GO" id="GO:0006355">
    <property type="term" value="P:regulation of DNA-templated transcription"/>
    <property type="evidence" value="ECO:0007669"/>
    <property type="project" value="InterPro"/>
</dbReference>
<feature type="compositionally biased region" description="Polar residues" evidence="1">
    <location>
        <begin position="485"/>
        <end position="496"/>
    </location>
</feature>
<dbReference type="STRING" id="10228.B3RLP1"/>
<feature type="region of interest" description="Disordered" evidence="1">
    <location>
        <begin position="451"/>
        <end position="497"/>
    </location>
</feature>
<reference evidence="2 3" key="1">
    <citation type="journal article" date="2008" name="Nature">
        <title>The Trichoplax genome and the nature of placozoans.</title>
        <authorList>
            <person name="Srivastava M."/>
            <person name="Begovic E."/>
            <person name="Chapman J."/>
            <person name="Putnam N.H."/>
            <person name="Hellsten U."/>
            <person name="Kawashima T."/>
            <person name="Kuo A."/>
            <person name="Mitros T."/>
            <person name="Salamov A."/>
            <person name="Carpenter M.L."/>
            <person name="Signorovitch A.Y."/>
            <person name="Moreno M.A."/>
            <person name="Kamm K."/>
            <person name="Grimwood J."/>
            <person name="Schmutz J."/>
            <person name="Shapiro H."/>
            <person name="Grigoriev I.V."/>
            <person name="Buss L.W."/>
            <person name="Schierwater B."/>
            <person name="Dellaporta S.L."/>
            <person name="Rokhsar D.S."/>
        </authorList>
    </citation>
    <scope>NUCLEOTIDE SEQUENCE [LARGE SCALE GENOMIC DNA]</scope>
    <source>
        <strain evidence="2 3">Grell-BS-1999</strain>
    </source>
</reference>
<dbReference type="InParanoid" id="B3RLP1"/>
<dbReference type="AlphaFoldDB" id="B3RLP1"/>
<feature type="compositionally biased region" description="Polar residues" evidence="1">
    <location>
        <begin position="845"/>
        <end position="866"/>
    </location>
</feature>
<dbReference type="KEGG" id="tad:TRIADDRAFT_52072"/>
<feature type="region of interest" description="Disordered" evidence="1">
    <location>
        <begin position="741"/>
        <end position="764"/>
    </location>
</feature>
<dbReference type="Proteomes" id="UP000009022">
    <property type="component" value="Unassembled WGS sequence"/>
</dbReference>
<protein>
    <submittedName>
        <fullName evidence="2">Uncharacterized protein</fullName>
    </submittedName>
</protein>
<feature type="region of interest" description="Disordered" evidence="1">
    <location>
        <begin position="601"/>
        <end position="695"/>
    </location>
</feature>
<evidence type="ECO:0000313" key="2">
    <source>
        <dbReference type="EMBL" id="EDV28818.1"/>
    </source>
</evidence>
<dbReference type="CTD" id="6749977"/>
<dbReference type="EMBL" id="DS985241">
    <property type="protein sequence ID" value="EDV28818.1"/>
    <property type="molecule type" value="Genomic_DNA"/>
</dbReference>
<name>B3RLP1_TRIAD</name>
<dbReference type="RefSeq" id="XP_002108020.1">
    <property type="nucleotide sequence ID" value="XM_002107984.1"/>
</dbReference>
<feature type="compositionally biased region" description="Basic residues" evidence="1">
    <location>
        <begin position="316"/>
        <end position="327"/>
    </location>
</feature>
<feature type="compositionally biased region" description="Polar residues" evidence="1">
    <location>
        <begin position="647"/>
        <end position="695"/>
    </location>
</feature>
<organism evidence="2 3">
    <name type="scientific">Trichoplax adhaerens</name>
    <name type="common">Trichoplax reptans</name>
    <dbReference type="NCBI Taxonomy" id="10228"/>
    <lineage>
        <taxon>Eukaryota</taxon>
        <taxon>Metazoa</taxon>
        <taxon>Placozoa</taxon>
        <taxon>Uniplacotomia</taxon>
        <taxon>Trichoplacea</taxon>
        <taxon>Trichoplacidae</taxon>
        <taxon>Trichoplax</taxon>
    </lineage>
</organism>
<feature type="compositionally biased region" description="Polar residues" evidence="1">
    <location>
        <begin position="453"/>
        <end position="477"/>
    </location>
</feature>